<evidence type="ECO:0000313" key="3">
    <source>
        <dbReference type="Proteomes" id="UP000887013"/>
    </source>
</evidence>
<keyword evidence="3" id="KW-1185">Reference proteome</keyword>
<protein>
    <submittedName>
        <fullName evidence="2">RNA-directed DNA polymerase from mobile element jockey</fullName>
    </submittedName>
</protein>
<dbReference type="Gene3D" id="3.60.10.10">
    <property type="entry name" value="Endonuclease/exonuclease/phosphatase"/>
    <property type="match status" value="1"/>
</dbReference>
<comment type="caution">
    <text evidence="2">The sequence shown here is derived from an EMBL/GenBank/DDBJ whole genome shotgun (WGS) entry which is preliminary data.</text>
</comment>
<dbReference type="AlphaFoldDB" id="A0A8X6Q8N6"/>
<proteinExistence type="predicted"/>
<keyword evidence="2" id="KW-0695">RNA-directed DNA polymerase</keyword>
<reference evidence="2" key="1">
    <citation type="submission" date="2020-08" db="EMBL/GenBank/DDBJ databases">
        <title>Multicomponent nature underlies the extraordinary mechanical properties of spider dragline silk.</title>
        <authorList>
            <person name="Kono N."/>
            <person name="Nakamura H."/>
            <person name="Mori M."/>
            <person name="Yoshida Y."/>
            <person name="Ohtoshi R."/>
            <person name="Malay A.D."/>
            <person name="Moran D.A.P."/>
            <person name="Tomita M."/>
            <person name="Numata K."/>
            <person name="Arakawa K."/>
        </authorList>
    </citation>
    <scope>NUCLEOTIDE SEQUENCE</scope>
</reference>
<sequence>MQNLIPDLQKIIRNRTNCLLLGDFNAKHNTWNIRHQIQNKAGREIYNFAQTYGLEIIAPAEPTRIPVRRNERPSTIDFCIAKGLANTSVTIMEELSSDHHPLLFNIYPDNLSPPRNNFYKFTNWEKFQEILHHSIDGNPIISTPEELDAAAVNFTETIQRTINQSSTCKFIPHAPLPLPQPIRTLIQTKNRLRKRWQDTRDPRIKKELNKLQKTIQSILTNFKTANINEELKEASTYDCYLHRIVPARGPKKAVTNLTIASFLLAGEFTTGFGPSRTPKPYPIFTLSRELAPTDGASIPPSSPPSFALQRNFLHSPGRQASDRSRPIVGRH</sequence>
<evidence type="ECO:0000259" key="1">
    <source>
        <dbReference type="Pfam" id="PF14529"/>
    </source>
</evidence>
<dbReference type="PANTHER" id="PTHR33273">
    <property type="entry name" value="DOMAIN-CONTAINING PROTEIN, PUTATIVE-RELATED"/>
    <property type="match status" value="1"/>
</dbReference>
<dbReference type="Proteomes" id="UP000887013">
    <property type="component" value="Unassembled WGS sequence"/>
</dbReference>
<dbReference type="EMBL" id="BMAW01078565">
    <property type="protein sequence ID" value="GFU11557.1"/>
    <property type="molecule type" value="Genomic_DNA"/>
</dbReference>
<feature type="domain" description="Endonuclease/exonuclease/phosphatase" evidence="1">
    <location>
        <begin position="2"/>
        <end position="102"/>
    </location>
</feature>
<keyword evidence="2" id="KW-0548">Nucleotidyltransferase</keyword>
<name>A0A8X6Q8N6_NEPPI</name>
<dbReference type="InterPro" id="IPR036691">
    <property type="entry name" value="Endo/exonu/phosph_ase_sf"/>
</dbReference>
<gene>
    <name evidence="2" type="primary">pol_770</name>
    <name evidence="2" type="ORF">NPIL_155211</name>
</gene>
<dbReference type="OrthoDB" id="412981at2759"/>
<dbReference type="InterPro" id="IPR005135">
    <property type="entry name" value="Endo/exonuclease/phosphatase"/>
</dbReference>
<dbReference type="GO" id="GO:0003964">
    <property type="term" value="F:RNA-directed DNA polymerase activity"/>
    <property type="evidence" value="ECO:0007669"/>
    <property type="project" value="UniProtKB-KW"/>
</dbReference>
<organism evidence="2 3">
    <name type="scientific">Nephila pilipes</name>
    <name type="common">Giant wood spider</name>
    <name type="synonym">Nephila maculata</name>
    <dbReference type="NCBI Taxonomy" id="299642"/>
    <lineage>
        <taxon>Eukaryota</taxon>
        <taxon>Metazoa</taxon>
        <taxon>Ecdysozoa</taxon>
        <taxon>Arthropoda</taxon>
        <taxon>Chelicerata</taxon>
        <taxon>Arachnida</taxon>
        <taxon>Araneae</taxon>
        <taxon>Araneomorphae</taxon>
        <taxon>Entelegynae</taxon>
        <taxon>Araneoidea</taxon>
        <taxon>Nephilidae</taxon>
        <taxon>Nephila</taxon>
    </lineage>
</organism>
<dbReference type="SUPFAM" id="SSF56219">
    <property type="entry name" value="DNase I-like"/>
    <property type="match status" value="1"/>
</dbReference>
<accession>A0A8X6Q8N6</accession>
<evidence type="ECO:0000313" key="2">
    <source>
        <dbReference type="EMBL" id="GFU11557.1"/>
    </source>
</evidence>
<keyword evidence="2" id="KW-0808">Transferase</keyword>
<dbReference type="Pfam" id="PF14529">
    <property type="entry name" value="Exo_endo_phos_2"/>
    <property type="match status" value="1"/>
</dbReference>
<dbReference type="PANTHER" id="PTHR33273:SF2">
    <property type="entry name" value="ENDONUCLEASE_EXONUCLEASE_PHOSPHATASE DOMAIN-CONTAINING PROTEIN"/>
    <property type="match status" value="1"/>
</dbReference>